<dbReference type="PANTHER" id="PTHR35802">
    <property type="entry name" value="PROTEASE SYNTHASE AND SPORULATION PROTEIN PAI 2"/>
    <property type="match status" value="1"/>
</dbReference>
<dbReference type="PANTHER" id="PTHR35802:SF1">
    <property type="entry name" value="PROTEASE SYNTHASE AND SPORULATION PROTEIN PAI 2"/>
    <property type="match status" value="1"/>
</dbReference>
<dbReference type="AlphaFoldDB" id="A0A0B7KKH9"/>
<organism evidence="1">
    <name type="scientific">Bionectria ochroleuca</name>
    <name type="common">Gliocladium roseum</name>
    <dbReference type="NCBI Taxonomy" id="29856"/>
    <lineage>
        <taxon>Eukaryota</taxon>
        <taxon>Fungi</taxon>
        <taxon>Dikarya</taxon>
        <taxon>Ascomycota</taxon>
        <taxon>Pezizomycotina</taxon>
        <taxon>Sordariomycetes</taxon>
        <taxon>Hypocreomycetidae</taxon>
        <taxon>Hypocreales</taxon>
        <taxon>Bionectriaceae</taxon>
        <taxon>Clonostachys</taxon>
    </lineage>
</organism>
<dbReference type="Gene3D" id="2.30.110.10">
    <property type="entry name" value="Electron Transport, Fmn-binding Protein, Chain A"/>
    <property type="match status" value="1"/>
</dbReference>
<evidence type="ECO:0008006" key="3">
    <source>
        <dbReference type="Google" id="ProtNLM"/>
    </source>
</evidence>
<reference evidence="1" key="1">
    <citation type="submission" date="2015-01" db="EMBL/GenBank/DDBJ databases">
        <authorList>
            <person name="Durling Mikael"/>
        </authorList>
    </citation>
    <scope>NUCLEOTIDE SEQUENCE</scope>
</reference>
<evidence type="ECO:0000313" key="2">
    <source>
        <dbReference type="EMBL" id="KAF9755695.1"/>
    </source>
</evidence>
<accession>A0A0B7KKH9</accession>
<name>A0A0B7KKH9_BIOOC</name>
<dbReference type="Proteomes" id="UP000616885">
    <property type="component" value="Unassembled WGS sequence"/>
</dbReference>
<evidence type="ECO:0000313" key="1">
    <source>
        <dbReference type="EMBL" id="CEO55201.1"/>
    </source>
</evidence>
<sequence length="253" mass="28225">MYIRAAHAETSIQVLRQLVRDNPLGFLTTAIQSDEHAFLQTSHIPFVIDVDDESSDASKSRLRGHLARQNPHSKAMIEELSRGAGSGGILERDVLVIFTAQHHYVTPKFYTETKPSTGKVVPTWNYSAAQIYGRAKVFFDSKSEETTSFLGKQISDLTLHAETSVMGYTGGDRPTDWKVTDAPENFINILKKNIIGIEIEIDRLEGKFKMSQEMGKGDREGVIQGFHNLQSDVGQKISDTVKARGELKDQQSK</sequence>
<dbReference type="Pfam" id="PF04299">
    <property type="entry name" value="FMN_bind_2"/>
    <property type="match status" value="1"/>
</dbReference>
<dbReference type="SUPFAM" id="SSF50475">
    <property type="entry name" value="FMN-binding split barrel"/>
    <property type="match status" value="1"/>
</dbReference>
<dbReference type="InterPro" id="IPR012349">
    <property type="entry name" value="Split_barrel_FMN-bd"/>
</dbReference>
<dbReference type="EMBL" id="CDPU01000049">
    <property type="protein sequence ID" value="CEO55201.1"/>
    <property type="molecule type" value="Genomic_DNA"/>
</dbReference>
<reference evidence="2" key="2">
    <citation type="submission" date="2020-10" db="EMBL/GenBank/DDBJ databases">
        <title>High-Quality Genome Resource of Clonostachys rosea strain S41 by Oxford Nanopore Long-Read Sequencing.</title>
        <authorList>
            <person name="Wang H."/>
        </authorList>
    </citation>
    <scope>NUCLEOTIDE SEQUENCE</scope>
    <source>
        <strain evidence="2">S41</strain>
    </source>
</reference>
<dbReference type="PIRSF" id="PIRSF010372">
    <property type="entry name" value="PaiB"/>
    <property type="match status" value="1"/>
</dbReference>
<proteinExistence type="predicted"/>
<dbReference type="EMBL" id="JADCTT010000003">
    <property type="protein sequence ID" value="KAF9755695.1"/>
    <property type="molecule type" value="Genomic_DNA"/>
</dbReference>
<gene>
    <name evidence="1" type="ORF">BN869_000011259_1</name>
    <name evidence="2" type="ORF">IM811_011136</name>
</gene>
<protein>
    <recommendedName>
        <fullName evidence="3">Transcriptional regulator</fullName>
    </recommendedName>
</protein>
<dbReference type="InterPro" id="IPR007396">
    <property type="entry name" value="TR_PAI2-type"/>
</dbReference>